<evidence type="ECO:0000256" key="1">
    <source>
        <dbReference type="ARBA" id="ARBA00004123"/>
    </source>
</evidence>
<keyword evidence="9" id="KW-0805">Transcription regulation</keyword>
<evidence type="ECO:0000256" key="7">
    <source>
        <dbReference type="ARBA" id="ARBA00022691"/>
    </source>
</evidence>
<comment type="catalytic activity">
    <reaction evidence="12">
        <text>L-arginyl-[protein] + 2 S-adenosyl-L-methionine = N(omega),N(omega)-dimethyl-L-arginyl-[protein] + 2 S-adenosyl-L-homocysteine + 2 H(+)</text>
        <dbReference type="Rhea" id="RHEA:48096"/>
        <dbReference type="Rhea" id="RHEA-COMP:10532"/>
        <dbReference type="Rhea" id="RHEA-COMP:11991"/>
        <dbReference type="ChEBI" id="CHEBI:15378"/>
        <dbReference type="ChEBI" id="CHEBI:29965"/>
        <dbReference type="ChEBI" id="CHEBI:57856"/>
        <dbReference type="ChEBI" id="CHEBI:59789"/>
        <dbReference type="ChEBI" id="CHEBI:61897"/>
        <dbReference type="EC" id="2.1.1.319"/>
    </reaction>
</comment>
<dbReference type="SUPFAM" id="SSF53335">
    <property type="entry name" value="S-adenosyl-L-methionine-dependent methyltransferases"/>
    <property type="match status" value="1"/>
</dbReference>
<keyword evidence="16" id="KW-1185">Reference proteome</keyword>
<dbReference type="CDD" id="cd02440">
    <property type="entry name" value="AdoMet_MTases"/>
    <property type="match status" value="1"/>
</dbReference>
<keyword evidence="5 13" id="KW-0489">Methyltransferase</keyword>
<sequence>MLIVLDLITARIPRMYCDRNAALVNQANMLMDSARTGVYQQSILGNSQTAFLGKDVLDVGAGSGILSFFSAQAGAKTVYACEASDIASKLQLIVDEANKGGRNGFLKNKVKVVKGSWSVRAWNALTSHPAKIEDAAAGKLIPNKVDTIVSEPIGVLLVHERMIESFIEARDKFLKPGGSMFPSSGTIELAPFTDDALYAETIQKSGFFQQTNFLGVDLSVLQDAANEEAFSQPVVGMFPPHQLIANTTNNHVIDFYTCSMKDLHAFSIPFTWQITRTALMHGISGWFDLHFKATQAGGVDLYLSTGPAAPRTHWQATRLLFKEPLAVNAGEVVKGELKFTVNDQRSYDIVGTVEIEASKNLYNAQHPHNKANPYVRQHKWHLHDQVYNYNYSNMYQVPEATAAAYGGYENIA</sequence>
<dbReference type="EMBL" id="SPNW01000021">
    <property type="protein sequence ID" value="TIA90173.1"/>
    <property type="molecule type" value="Genomic_DNA"/>
</dbReference>
<dbReference type="AlphaFoldDB" id="A0A4V4LTF7"/>
<dbReference type="Pfam" id="PF22528">
    <property type="entry name" value="PRMT_C"/>
    <property type="match status" value="1"/>
</dbReference>
<dbReference type="OrthoDB" id="7848332at2759"/>
<evidence type="ECO:0000313" key="16">
    <source>
        <dbReference type="Proteomes" id="UP000310189"/>
    </source>
</evidence>
<dbReference type="Gene3D" id="3.40.50.150">
    <property type="entry name" value="Vaccinia Virus protein VP39"/>
    <property type="match status" value="1"/>
</dbReference>
<keyword evidence="7 13" id="KW-0949">S-adenosyl-L-methionine</keyword>
<dbReference type="Gene3D" id="2.70.160.11">
    <property type="entry name" value="Hnrnp arginine n-methyltransferase1"/>
    <property type="match status" value="1"/>
</dbReference>
<keyword evidence="4" id="KW-0963">Cytoplasm</keyword>
<evidence type="ECO:0000256" key="8">
    <source>
        <dbReference type="ARBA" id="ARBA00022853"/>
    </source>
</evidence>
<evidence type="ECO:0000313" key="15">
    <source>
        <dbReference type="EMBL" id="TIA90173.1"/>
    </source>
</evidence>
<keyword evidence="8" id="KW-0156">Chromatin regulator</keyword>
<dbReference type="InterPro" id="IPR025799">
    <property type="entry name" value="Arg_MeTrfase"/>
</dbReference>
<comment type="caution">
    <text evidence="15">The sequence shown here is derived from an EMBL/GenBank/DDBJ whole genome shotgun (WGS) entry which is preliminary data.</text>
</comment>
<dbReference type="GO" id="GO:0035242">
    <property type="term" value="F:protein-arginine omega-N asymmetric methyltransferase activity"/>
    <property type="evidence" value="ECO:0007669"/>
    <property type="project" value="UniProtKB-EC"/>
</dbReference>
<dbReference type="GO" id="GO:0005634">
    <property type="term" value="C:nucleus"/>
    <property type="evidence" value="ECO:0007669"/>
    <property type="project" value="UniProtKB-SubCell"/>
</dbReference>
<evidence type="ECO:0000259" key="14">
    <source>
        <dbReference type="Pfam" id="PF22528"/>
    </source>
</evidence>
<evidence type="ECO:0000256" key="10">
    <source>
        <dbReference type="ARBA" id="ARBA00023163"/>
    </source>
</evidence>
<reference evidence="15 16" key="1">
    <citation type="submission" date="2019-03" db="EMBL/GenBank/DDBJ databases">
        <title>Sequencing 23 genomes of Wallemia ichthyophaga.</title>
        <authorList>
            <person name="Gostincar C."/>
        </authorList>
    </citation>
    <scope>NUCLEOTIDE SEQUENCE [LARGE SCALE GENOMIC DNA]</scope>
    <source>
        <strain evidence="15 16">EXF-5753</strain>
    </source>
</reference>
<dbReference type="PROSITE" id="PS51678">
    <property type="entry name" value="SAM_MT_PRMT"/>
    <property type="match status" value="1"/>
</dbReference>
<dbReference type="PANTHER" id="PTHR11006:SF10">
    <property type="entry name" value="HISTONE-ARGININE METHYLTRANSFERASE CARMER-RELATED"/>
    <property type="match status" value="1"/>
</dbReference>
<proteinExistence type="predicted"/>
<name>A0A4V4LTF7_9BASI</name>
<dbReference type="InterPro" id="IPR055135">
    <property type="entry name" value="PRMT_dom"/>
</dbReference>
<dbReference type="GO" id="GO:0032259">
    <property type="term" value="P:methylation"/>
    <property type="evidence" value="ECO:0007669"/>
    <property type="project" value="UniProtKB-KW"/>
</dbReference>
<dbReference type="GO" id="GO:0005737">
    <property type="term" value="C:cytoplasm"/>
    <property type="evidence" value="ECO:0007669"/>
    <property type="project" value="UniProtKB-SubCell"/>
</dbReference>
<dbReference type="GO" id="GO:0070611">
    <property type="term" value="F:histone H3R2 methyltransferase activity"/>
    <property type="evidence" value="ECO:0007669"/>
    <property type="project" value="TreeGrafter"/>
</dbReference>
<dbReference type="PANTHER" id="PTHR11006">
    <property type="entry name" value="PROTEIN ARGININE N-METHYLTRANSFERASE"/>
    <property type="match status" value="1"/>
</dbReference>
<dbReference type="EC" id="2.1.1.319" evidence="3"/>
<organism evidence="15 16">
    <name type="scientific">Wallemia hederae</name>
    <dbReference type="NCBI Taxonomy" id="1540922"/>
    <lineage>
        <taxon>Eukaryota</taxon>
        <taxon>Fungi</taxon>
        <taxon>Dikarya</taxon>
        <taxon>Basidiomycota</taxon>
        <taxon>Wallemiomycotina</taxon>
        <taxon>Wallemiomycetes</taxon>
        <taxon>Wallemiales</taxon>
        <taxon>Wallemiaceae</taxon>
        <taxon>Wallemia</taxon>
    </lineage>
</organism>
<keyword evidence="11" id="KW-0539">Nucleus</keyword>
<evidence type="ECO:0000256" key="13">
    <source>
        <dbReference type="PROSITE-ProRule" id="PRU01015"/>
    </source>
</evidence>
<protein>
    <recommendedName>
        <fullName evidence="3">type I protein arginine methyltransferase</fullName>
        <ecNumber evidence="3">2.1.1.319</ecNumber>
    </recommendedName>
</protein>
<dbReference type="InterPro" id="IPR029063">
    <property type="entry name" value="SAM-dependent_MTases_sf"/>
</dbReference>
<dbReference type="Pfam" id="PF06325">
    <property type="entry name" value="PrmA"/>
    <property type="match status" value="1"/>
</dbReference>
<evidence type="ECO:0000256" key="9">
    <source>
        <dbReference type="ARBA" id="ARBA00023015"/>
    </source>
</evidence>
<evidence type="ECO:0000256" key="5">
    <source>
        <dbReference type="ARBA" id="ARBA00022603"/>
    </source>
</evidence>
<evidence type="ECO:0000256" key="3">
    <source>
        <dbReference type="ARBA" id="ARBA00011925"/>
    </source>
</evidence>
<keyword evidence="6 13" id="KW-0808">Transferase</keyword>
<dbReference type="Proteomes" id="UP000310189">
    <property type="component" value="Unassembled WGS sequence"/>
</dbReference>
<comment type="subcellular location">
    <subcellularLocation>
        <location evidence="2">Cytoplasm</location>
    </subcellularLocation>
    <subcellularLocation>
        <location evidence="1">Nucleus</location>
    </subcellularLocation>
</comment>
<keyword evidence="10" id="KW-0804">Transcription</keyword>
<evidence type="ECO:0000256" key="2">
    <source>
        <dbReference type="ARBA" id="ARBA00004496"/>
    </source>
</evidence>
<feature type="domain" description="Protein arginine N-methyltransferase" evidence="14">
    <location>
        <begin position="206"/>
        <end position="347"/>
    </location>
</feature>
<evidence type="ECO:0000256" key="12">
    <source>
        <dbReference type="ARBA" id="ARBA00049086"/>
    </source>
</evidence>
<evidence type="ECO:0000256" key="4">
    <source>
        <dbReference type="ARBA" id="ARBA00022490"/>
    </source>
</evidence>
<evidence type="ECO:0000256" key="6">
    <source>
        <dbReference type="ARBA" id="ARBA00022679"/>
    </source>
</evidence>
<accession>A0A4V4LTF7</accession>
<gene>
    <name evidence="15" type="ORF">E3P99_01708</name>
</gene>
<evidence type="ECO:0000256" key="11">
    <source>
        <dbReference type="ARBA" id="ARBA00023242"/>
    </source>
</evidence>